<dbReference type="GO" id="GO:0009102">
    <property type="term" value="P:biotin biosynthetic process"/>
    <property type="evidence" value="ECO:0007669"/>
    <property type="project" value="UniProtKB-UniRule"/>
</dbReference>
<dbReference type="Gene3D" id="3.40.50.300">
    <property type="entry name" value="P-loop containing nucleotide triphosphate hydrolases"/>
    <property type="match status" value="1"/>
</dbReference>
<comment type="catalytic activity">
    <reaction evidence="1">
        <text>(7R,8S)-7,8-diammoniononanoate + CO2 + ATP = (4R,5S)-dethiobiotin + ADP + phosphate + 3 H(+)</text>
        <dbReference type="Rhea" id="RHEA:15805"/>
        <dbReference type="ChEBI" id="CHEBI:15378"/>
        <dbReference type="ChEBI" id="CHEBI:16526"/>
        <dbReference type="ChEBI" id="CHEBI:30616"/>
        <dbReference type="ChEBI" id="CHEBI:43474"/>
        <dbReference type="ChEBI" id="CHEBI:149469"/>
        <dbReference type="ChEBI" id="CHEBI:149473"/>
        <dbReference type="ChEBI" id="CHEBI:456216"/>
        <dbReference type="EC" id="6.3.3.3"/>
    </reaction>
</comment>
<dbReference type="Proteomes" id="UP000092578">
    <property type="component" value="Unassembled WGS sequence"/>
</dbReference>
<comment type="pathway">
    <text evidence="1">Cofactor biosynthesis; biotin biosynthesis; biotin from 7,8-diaminononanoate: step 1/2.</text>
</comment>
<comment type="subcellular location">
    <subcellularLocation>
        <location evidence="1">Cytoplasm</location>
    </subcellularLocation>
</comment>
<feature type="binding site" evidence="1">
    <location>
        <begin position="12"/>
        <end position="17"/>
    </location>
    <ligand>
        <name>ATP</name>
        <dbReference type="ChEBI" id="CHEBI:30616"/>
    </ligand>
</feature>
<keyword evidence="1" id="KW-0547">Nucleotide-binding</keyword>
<dbReference type="NCBIfam" id="TIGR00347">
    <property type="entry name" value="bioD"/>
    <property type="match status" value="1"/>
</dbReference>
<comment type="similarity">
    <text evidence="1">Belongs to the dethiobiotin synthetase family.</text>
</comment>
<dbReference type="RefSeq" id="WP_065411680.1">
    <property type="nucleotide sequence ID" value="NZ_MAYT01000029.1"/>
</dbReference>
<feature type="binding site" evidence="1">
    <location>
        <position position="41"/>
    </location>
    <ligand>
        <name>substrate</name>
    </ligand>
</feature>
<dbReference type="PANTHER" id="PTHR43210:SF5">
    <property type="entry name" value="DETHIOBIOTIN SYNTHETASE"/>
    <property type="match status" value="1"/>
</dbReference>
<comment type="cofactor">
    <cofactor evidence="1">
        <name>Mg(2+)</name>
        <dbReference type="ChEBI" id="CHEBI:18420"/>
    </cofactor>
</comment>
<feature type="binding site" evidence="1">
    <location>
        <begin position="174"/>
        <end position="175"/>
    </location>
    <ligand>
        <name>ATP</name>
        <dbReference type="ChEBI" id="CHEBI:30616"/>
    </ligand>
</feature>
<comment type="function">
    <text evidence="1">Catalyzes a mechanistically unusual reaction, the ATP-dependent insertion of CO2 between the N7 and N8 nitrogen atoms of 7,8-diaminopelargonic acid (DAPA, also called 7,8-diammoniononanoate) to form a ureido ring.</text>
</comment>
<evidence type="ECO:0000256" key="1">
    <source>
        <dbReference type="HAMAP-Rule" id="MF_00336"/>
    </source>
</evidence>
<keyword evidence="1" id="KW-0436">Ligase</keyword>
<feature type="binding site" evidence="1">
    <location>
        <begin position="113"/>
        <end position="116"/>
    </location>
    <ligand>
        <name>ATP</name>
        <dbReference type="ChEBI" id="CHEBI:30616"/>
    </ligand>
</feature>
<dbReference type="UniPathway" id="UPA00078">
    <property type="reaction ID" value="UER00161"/>
</dbReference>
<feature type="binding site" evidence="1">
    <location>
        <position position="54"/>
    </location>
    <ligand>
        <name>ATP</name>
        <dbReference type="ChEBI" id="CHEBI:30616"/>
    </ligand>
</feature>
<proteinExistence type="inferred from homology"/>
<sequence>MPGIFITGTDTDAGKTITTLLLAHGLKERGVDVIPYKPVQSGAEWKDGEWRAPDVEMYHLLPDIQEEKLYTYLFKKASSPHLAAEEEGAAIDEEAIIEEIKERSSGPKLLLTEGAGGLYVPLNRKGRCLIDVMEEVSLPVVIAARTGLGTINHTMLTIEAIKQRKLPIAGLVFSSTSPGEKDMEEDNMKVIHELSRVPIIGHIPFIEGLPNSLKHDRYRSGIVKEWHFNRLMEGIKNGYKAFV</sequence>
<dbReference type="Pfam" id="PF13500">
    <property type="entry name" value="AAA_26"/>
    <property type="match status" value="1"/>
</dbReference>
<feature type="binding site" evidence="1">
    <location>
        <position position="16"/>
    </location>
    <ligand>
        <name>Mg(2+)</name>
        <dbReference type="ChEBI" id="CHEBI:18420"/>
    </ligand>
</feature>
<dbReference type="InterPro" id="IPR004472">
    <property type="entry name" value="DTB_synth_BioD"/>
</dbReference>
<feature type="binding site" evidence="1">
    <location>
        <position position="54"/>
    </location>
    <ligand>
        <name>Mg(2+)</name>
        <dbReference type="ChEBI" id="CHEBI:18420"/>
    </ligand>
</feature>
<organism evidence="2 3">
    <name type="scientific">Pseudobacillus wudalianchiensis</name>
    <dbReference type="NCBI Taxonomy" id="1743143"/>
    <lineage>
        <taxon>Bacteria</taxon>
        <taxon>Bacillati</taxon>
        <taxon>Bacillota</taxon>
        <taxon>Bacilli</taxon>
        <taxon>Bacillales</taxon>
        <taxon>Bacillaceae</taxon>
        <taxon>Pseudobacillus</taxon>
    </lineage>
</organism>
<dbReference type="EC" id="6.3.3.3" evidence="1"/>
<reference evidence="3" key="1">
    <citation type="submission" date="2016-05" db="EMBL/GenBank/DDBJ databases">
        <authorList>
            <person name="Liu B."/>
            <person name="Wang J."/>
            <person name="Zhu Y."/>
            <person name="Liu G."/>
            <person name="Chen Q."/>
            <person name="Chen Z."/>
            <person name="Lan J."/>
            <person name="Che J."/>
            <person name="Ge C."/>
            <person name="Shi H."/>
            <person name="Pan Z."/>
            <person name="Liu X."/>
        </authorList>
    </citation>
    <scope>NUCLEOTIDE SEQUENCE [LARGE SCALE GENOMIC DNA]</scope>
    <source>
        <strain evidence="3">FJAT-27215</strain>
    </source>
</reference>
<keyword evidence="1" id="KW-0460">Magnesium</keyword>
<protein>
    <recommendedName>
        <fullName evidence="1">ATP-dependent dethiobiotin synthetase BioD</fullName>
        <ecNumber evidence="1">6.3.3.3</ecNumber>
    </recommendedName>
    <alternativeName>
        <fullName evidence="1">DTB synthetase</fullName>
        <shortName evidence="1">DTBS</shortName>
    </alternativeName>
    <alternativeName>
        <fullName evidence="1">Dethiobiotin synthase</fullName>
    </alternativeName>
</protein>
<feature type="binding site" evidence="1">
    <location>
        <position position="113"/>
    </location>
    <ligand>
        <name>Mg(2+)</name>
        <dbReference type="ChEBI" id="CHEBI:18420"/>
    </ligand>
</feature>
<comment type="subunit">
    <text evidence="1">Homodimer.</text>
</comment>
<dbReference type="InterPro" id="IPR027417">
    <property type="entry name" value="P-loop_NTPase"/>
</dbReference>
<keyword evidence="1" id="KW-0093">Biotin biosynthesis</keyword>
<evidence type="ECO:0000313" key="2">
    <source>
        <dbReference type="EMBL" id="OCA82807.1"/>
    </source>
</evidence>
<keyword evidence="1" id="KW-0479">Metal-binding</keyword>
<dbReference type="EMBL" id="MAYT01000029">
    <property type="protein sequence ID" value="OCA82807.1"/>
    <property type="molecule type" value="Genomic_DNA"/>
</dbReference>
<gene>
    <name evidence="1" type="primary">bioD</name>
    <name evidence="2" type="ORF">A8F95_13785</name>
</gene>
<dbReference type="PIRSF" id="PIRSF006755">
    <property type="entry name" value="DTB_synth"/>
    <property type="match status" value="1"/>
</dbReference>
<dbReference type="CDD" id="cd03109">
    <property type="entry name" value="DTBS"/>
    <property type="match status" value="1"/>
</dbReference>
<comment type="caution">
    <text evidence="2">The sequence shown here is derived from an EMBL/GenBank/DDBJ whole genome shotgun (WGS) entry which is preliminary data.</text>
</comment>
<keyword evidence="1" id="KW-0067">ATP-binding</keyword>
<dbReference type="HAMAP" id="MF_00336">
    <property type="entry name" value="BioD"/>
    <property type="match status" value="1"/>
</dbReference>
<keyword evidence="3" id="KW-1185">Reference proteome</keyword>
<dbReference type="AlphaFoldDB" id="A0A1B9AG40"/>
<dbReference type="GO" id="GO:0000287">
    <property type="term" value="F:magnesium ion binding"/>
    <property type="evidence" value="ECO:0007669"/>
    <property type="project" value="UniProtKB-UniRule"/>
</dbReference>
<dbReference type="PANTHER" id="PTHR43210">
    <property type="entry name" value="DETHIOBIOTIN SYNTHETASE"/>
    <property type="match status" value="1"/>
</dbReference>
<dbReference type="GO" id="GO:0004141">
    <property type="term" value="F:dethiobiotin synthase activity"/>
    <property type="evidence" value="ECO:0007669"/>
    <property type="project" value="UniProtKB-UniRule"/>
</dbReference>
<evidence type="ECO:0000313" key="3">
    <source>
        <dbReference type="Proteomes" id="UP000092578"/>
    </source>
</evidence>
<feature type="binding site" evidence="1">
    <location>
        <begin position="204"/>
        <end position="206"/>
    </location>
    <ligand>
        <name>ATP</name>
        <dbReference type="ChEBI" id="CHEBI:30616"/>
    </ligand>
</feature>
<dbReference type="SUPFAM" id="SSF52540">
    <property type="entry name" value="P-loop containing nucleoside triphosphate hydrolases"/>
    <property type="match status" value="1"/>
</dbReference>
<dbReference type="GO" id="GO:0005524">
    <property type="term" value="F:ATP binding"/>
    <property type="evidence" value="ECO:0007669"/>
    <property type="project" value="UniProtKB-UniRule"/>
</dbReference>
<dbReference type="GO" id="GO:0005829">
    <property type="term" value="C:cytosol"/>
    <property type="evidence" value="ECO:0007669"/>
    <property type="project" value="TreeGrafter"/>
</dbReference>
<accession>A0A1B9AG40</accession>
<comment type="caution">
    <text evidence="1">Lacks conserved residue(s) required for the propagation of feature annotation.</text>
</comment>
<feature type="active site" evidence="1">
    <location>
        <position position="37"/>
    </location>
</feature>
<keyword evidence="1" id="KW-0963">Cytoplasm</keyword>
<name>A0A1B9AG40_9BACI</name>